<organism evidence="1">
    <name type="scientific">viral metagenome</name>
    <dbReference type="NCBI Taxonomy" id="1070528"/>
    <lineage>
        <taxon>unclassified sequences</taxon>
        <taxon>metagenomes</taxon>
        <taxon>organismal metagenomes</taxon>
    </lineage>
</organism>
<proteinExistence type="predicted"/>
<dbReference type="AlphaFoldDB" id="A0A6H1ZY61"/>
<accession>A0A6H1ZY61</accession>
<sequence>MDCNFTSKELIDVVDKFSKHYDPEKIFCPWGSWELNGTWHHNPNLKMSEAEQRLQNIEHGYICA</sequence>
<protein>
    <submittedName>
        <fullName evidence="1">Uncharacterized protein</fullName>
    </submittedName>
</protein>
<reference evidence="1" key="1">
    <citation type="submission" date="2020-03" db="EMBL/GenBank/DDBJ databases">
        <title>The deep terrestrial virosphere.</title>
        <authorList>
            <person name="Holmfeldt K."/>
            <person name="Nilsson E."/>
            <person name="Simone D."/>
            <person name="Lopez-Fernandez M."/>
            <person name="Wu X."/>
            <person name="de Brujin I."/>
            <person name="Lundin D."/>
            <person name="Andersson A."/>
            <person name="Bertilsson S."/>
            <person name="Dopson M."/>
        </authorList>
    </citation>
    <scope>NUCLEOTIDE SEQUENCE</scope>
    <source>
        <strain evidence="1">TM448A02504</strain>
    </source>
</reference>
<name>A0A6H1ZY61_9ZZZZ</name>
<dbReference type="EMBL" id="MT144317">
    <property type="protein sequence ID" value="QJA52150.1"/>
    <property type="molecule type" value="Genomic_DNA"/>
</dbReference>
<evidence type="ECO:0000313" key="1">
    <source>
        <dbReference type="EMBL" id="QJA52150.1"/>
    </source>
</evidence>
<gene>
    <name evidence="1" type="ORF">TM448A02504_0004</name>
</gene>